<dbReference type="GO" id="GO:0016760">
    <property type="term" value="F:cellulose synthase (UDP-forming) activity"/>
    <property type="evidence" value="ECO:0007669"/>
    <property type="project" value="InterPro"/>
</dbReference>
<evidence type="ECO:0000256" key="3">
    <source>
        <dbReference type="ARBA" id="ARBA00022679"/>
    </source>
</evidence>
<feature type="transmembrane region" description="Helical" evidence="8">
    <location>
        <begin position="283"/>
        <end position="299"/>
    </location>
</feature>
<keyword evidence="10" id="KW-1185">Reference proteome</keyword>
<gene>
    <name evidence="9" type="ORF">ES332_A11G269000v1</name>
</gene>
<keyword evidence="2" id="KW-0328">Glycosyltransferase</keyword>
<accession>A0A5D2NGR7</accession>
<proteinExistence type="predicted"/>
<comment type="subcellular location">
    <subcellularLocation>
        <location evidence="1">Endomembrane system</location>
    </subcellularLocation>
</comment>
<evidence type="ECO:0000256" key="1">
    <source>
        <dbReference type="ARBA" id="ARBA00004308"/>
    </source>
</evidence>
<evidence type="ECO:0000256" key="6">
    <source>
        <dbReference type="ARBA" id="ARBA00023136"/>
    </source>
</evidence>
<protein>
    <recommendedName>
        <fullName evidence="11">Cellulose synthase-like protein E1</fullName>
    </recommendedName>
</protein>
<evidence type="ECO:0000313" key="10">
    <source>
        <dbReference type="Proteomes" id="UP000322667"/>
    </source>
</evidence>
<evidence type="ECO:0000256" key="8">
    <source>
        <dbReference type="SAM" id="Phobius"/>
    </source>
</evidence>
<evidence type="ECO:0000256" key="4">
    <source>
        <dbReference type="ARBA" id="ARBA00022692"/>
    </source>
</evidence>
<dbReference type="GO" id="GO:0030244">
    <property type="term" value="P:cellulose biosynthetic process"/>
    <property type="evidence" value="ECO:0007669"/>
    <property type="project" value="InterPro"/>
</dbReference>
<keyword evidence="4 8" id="KW-0812">Transmembrane</keyword>
<keyword evidence="7" id="KW-0961">Cell wall biogenesis/degradation</keyword>
<name>A0A5D2NGR7_GOSTO</name>
<dbReference type="AlphaFoldDB" id="A0A5D2NGR7"/>
<feature type="transmembrane region" description="Helical" evidence="8">
    <location>
        <begin position="89"/>
        <end position="109"/>
    </location>
</feature>
<feature type="transmembrane region" description="Helical" evidence="8">
    <location>
        <begin position="249"/>
        <end position="271"/>
    </location>
</feature>
<keyword evidence="6 8" id="KW-0472">Membrane</keyword>
<evidence type="ECO:0000256" key="2">
    <source>
        <dbReference type="ARBA" id="ARBA00022676"/>
    </source>
</evidence>
<organism evidence="9 10">
    <name type="scientific">Gossypium tomentosum</name>
    <name type="common">Hawaiian cotton</name>
    <name type="synonym">Gossypium sandvicense</name>
    <dbReference type="NCBI Taxonomy" id="34277"/>
    <lineage>
        <taxon>Eukaryota</taxon>
        <taxon>Viridiplantae</taxon>
        <taxon>Streptophyta</taxon>
        <taxon>Embryophyta</taxon>
        <taxon>Tracheophyta</taxon>
        <taxon>Spermatophyta</taxon>
        <taxon>Magnoliopsida</taxon>
        <taxon>eudicotyledons</taxon>
        <taxon>Gunneridae</taxon>
        <taxon>Pentapetalae</taxon>
        <taxon>rosids</taxon>
        <taxon>malvids</taxon>
        <taxon>Malvales</taxon>
        <taxon>Malvaceae</taxon>
        <taxon>Malvoideae</taxon>
        <taxon>Gossypium</taxon>
    </lineage>
</organism>
<evidence type="ECO:0000313" key="9">
    <source>
        <dbReference type="EMBL" id="TYI02464.1"/>
    </source>
</evidence>
<dbReference type="GO" id="GO:0071555">
    <property type="term" value="P:cell wall organization"/>
    <property type="evidence" value="ECO:0007669"/>
    <property type="project" value="UniProtKB-KW"/>
</dbReference>
<reference evidence="9 10" key="1">
    <citation type="submission" date="2019-07" db="EMBL/GenBank/DDBJ databases">
        <title>WGS assembly of Gossypium tomentosum.</title>
        <authorList>
            <person name="Chen Z.J."/>
            <person name="Sreedasyam A."/>
            <person name="Ando A."/>
            <person name="Song Q."/>
            <person name="De L."/>
            <person name="Hulse-Kemp A."/>
            <person name="Ding M."/>
            <person name="Ye W."/>
            <person name="Kirkbride R."/>
            <person name="Jenkins J."/>
            <person name="Plott C."/>
            <person name="Lovell J."/>
            <person name="Lin Y.-M."/>
            <person name="Vaughn R."/>
            <person name="Liu B."/>
            <person name="Li W."/>
            <person name="Simpson S."/>
            <person name="Scheffler B."/>
            <person name="Saski C."/>
            <person name="Grover C."/>
            <person name="Hu G."/>
            <person name="Conover J."/>
            <person name="Carlson J."/>
            <person name="Shu S."/>
            <person name="Boston L."/>
            <person name="Williams M."/>
            <person name="Peterson D."/>
            <person name="Mcgee K."/>
            <person name="Jones D."/>
            <person name="Wendel J."/>
            <person name="Stelly D."/>
            <person name="Grimwood J."/>
            <person name="Schmutz J."/>
        </authorList>
    </citation>
    <scope>NUCLEOTIDE SEQUENCE [LARGE SCALE GENOMIC DNA]</scope>
    <source>
        <strain evidence="9">7179.01</strain>
    </source>
</reference>
<dbReference type="Proteomes" id="UP000322667">
    <property type="component" value="Chromosome A11"/>
</dbReference>
<dbReference type="Pfam" id="PF03552">
    <property type="entry name" value="Cellulose_synt"/>
    <property type="match status" value="1"/>
</dbReference>
<evidence type="ECO:0008006" key="11">
    <source>
        <dbReference type="Google" id="ProtNLM"/>
    </source>
</evidence>
<keyword evidence="3" id="KW-0808">Transferase</keyword>
<dbReference type="PANTHER" id="PTHR13301">
    <property type="entry name" value="X-BOX TRANSCRIPTION FACTOR-RELATED"/>
    <property type="match status" value="1"/>
</dbReference>
<sequence length="300" mass="34305">MKVQASLKKHAKFLQVVLLNTTHHGERDGFKVWNSGGRCSYRDEYTITWYNIRGGRKVYFNCSFQDTAPYCIKDIERSLLKLIYSTYKLWAANCLATWYIVVVPCLCLLKGISLFPKISSPWVLPFVYVTFVHRAHSLAEFLWCGGTFRGWCNDQRIWLIKRTTSYLFAFFETILKLLGYSQLNFVVTAKVADEDVSKRYDQELIEFGAASPMFDILATLAMLNLFGSLGAIKKATMDADQDSKVLDQFGLQILLCLVLVTLNLPVYQALLFRKDNGKMPTSVMFKSIVFALLACMLAMY</sequence>
<dbReference type="InterPro" id="IPR005150">
    <property type="entry name" value="Cellulose_synth"/>
</dbReference>
<dbReference type="GO" id="GO:0012505">
    <property type="term" value="C:endomembrane system"/>
    <property type="evidence" value="ECO:0007669"/>
    <property type="project" value="UniProtKB-SubCell"/>
</dbReference>
<keyword evidence="5 8" id="KW-1133">Transmembrane helix</keyword>
<dbReference type="GO" id="GO:0016020">
    <property type="term" value="C:membrane"/>
    <property type="evidence" value="ECO:0007669"/>
    <property type="project" value="InterPro"/>
</dbReference>
<evidence type="ECO:0000256" key="7">
    <source>
        <dbReference type="ARBA" id="ARBA00023316"/>
    </source>
</evidence>
<evidence type="ECO:0000256" key="5">
    <source>
        <dbReference type="ARBA" id="ARBA00022989"/>
    </source>
</evidence>
<dbReference type="EMBL" id="CM017620">
    <property type="protein sequence ID" value="TYI02464.1"/>
    <property type="molecule type" value="Genomic_DNA"/>
</dbReference>
<feature type="transmembrane region" description="Helical" evidence="8">
    <location>
        <begin position="207"/>
        <end position="229"/>
    </location>
</feature>